<feature type="transmembrane region" description="Helical" evidence="1">
    <location>
        <begin position="229"/>
        <end position="252"/>
    </location>
</feature>
<keyword evidence="1" id="KW-0812">Transmembrane</keyword>
<feature type="transmembrane region" description="Helical" evidence="1">
    <location>
        <begin position="40"/>
        <end position="64"/>
    </location>
</feature>
<proteinExistence type="predicted"/>
<keyword evidence="3" id="KW-1185">Reference proteome</keyword>
<dbReference type="Proteomes" id="UP000554837">
    <property type="component" value="Unassembled WGS sequence"/>
</dbReference>
<gene>
    <name evidence="2" type="ORF">HNQ51_000078</name>
</gene>
<dbReference type="RefSeq" id="WP_138858117.1">
    <property type="nucleotide sequence ID" value="NZ_CP040709.1"/>
</dbReference>
<evidence type="ECO:0000256" key="1">
    <source>
        <dbReference type="SAM" id="Phobius"/>
    </source>
</evidence>
<name>A0A840RXX1_9BURK</name>
<feature type="transmembrane region" description="Helical" evidence="1">
    <location>
        <begin position="306"/>
        <end position="326"/>
    </location>
</feature>
<feature type="transmembrane region" description="Helical" evidence="1">
    <location>
        <begin position="397"/>
        <end position="419"/>
    </location>
</feature>
<feature type="transmembrane region" description="Helical" evidence="1">
    <location>
        <begin position="168"/>
        <end position="188"/>
    </location>
</feature>
<comment type="caution">
    <text evidence="2">The sequence shown here is derived from an EMBL/GenBank/DDBJ whole genome shotgun (WGS) entry which is preliminary data.</text>
</comment>
<keyword evidence="1" id="KW-0472">Membrane</keyword>
<evidence type="ECO:0000313" key="3">
    <source>
        <dbReference type="Proteomes" id="UP000554837"/>
    </source>
</evidence>
<dbReference type="AlphaFoldDB" id="A0A840RXX1"/>
<dbReference type="EMBL" id="JACHHO010000001">
    <property type="protein sequence ID" value="MBB5202785.1"/>
    <property type="molecule type" value="Genomic_DNA"/>
</dbReference>
<evidence type="ECO:0008006" key="4">
    <source>
        <dbReference type="Google" id="ProtNLM"/>
    </source>
</evidence>
<evidence type="ECO:0000313" key="2">
    <source>
        <dbReference type="EMBL" id="MBB5202785.1"/>
    </source>
</evidence>
<feature type="transmembrane region" description="Helical" evidence="1">
    <location>
        <begin position="93"/>
        <end position="115"/>
    </location>
</feature>
<feature type="transmembrane region" description="Helical" evidence="1">
    <location>
        <begin position="346"/>
        <end position="364"/>
    </location>
</feature>
<sequence length="430" mass="47471">MKSVERTPIAPLLLQRFVGLAGGGITVGVLPFFLSSGELGYYFTYMNLLAAQIAFDCGLSYVILQKMGGFAIDAQRPDSIGLSARERISELRLLLWTWSRRAALLFCCAMLSATPWLKRGDVDGSELMLWLALVPCVAMAFLTNTRLAYFEGRGRMADVALLRAKQGLVGAVLFVLVLWTGGGLWAALAPPIVQSVSATLWIQREDVGRSAFVELSPRLWRDGVWPMQWRIALSWAAGYAATAIFVPATFAYHGPVEAGKLGISQAVFGAVALLSQAWPVSQNIHYCILFKEGCYQELWELLREGLFKVQIFCVSSIAILTVLWYWMGVQLPSVGLRFVEFVDVVYLGLATWIGSIIATLAVFLRARQQEPLLLPSLMTGLGALLIVIFLAERGVTAMLAANACLLMFAILPWVVYIAWRAWQRDFGKDA</sequence>
<keyword evidence="1" id="KW-1133">Transmembrane helix</keyword>
<feature type="transmembrane region" description="Helical" evidence="1">
    <location>
        <begin position="127"/>
        <end position="147"/>
    </location>
</feature>
<dbReference type="OrthoDB" id="8562875at2"/>
<protein>
    <recommendedName>
        <fullName evidence="4">Polysaccharide biosynthesis protein</fullName>
    </recommendedName>
</protein>
<feature type="transmembrane region" description="Helical" evidence="1">
    <location>
        <begin position="12"/>
        <end position="34"/>
    </location>
</feature>
<accession>A0A840RXX1</accession>
<organism evidence="2 3">
    <name type="scientific">Inhella inkyongensis</name>
    <dbReference type="NCBI Taxonomy" id="392593"/>
    <lineage>
        <taxon>Bacteria</taxon>
        <taxon>Pseudomonadati</taxon>
        <taxon>Pseudomonadota</taxon>
        <taxon>Betaproteobacteria</taxon>
        <taxon>Burkholderiales</taxon>
        <taxon>Sphaerotilaceae</taxon>
        <taxon>Inhella</taxon>
    </lineage>
</organism>
<feature type="transmembrane region" description="Helical" evidence="1">
    <location>
        <begin position="371"/>
        <end position="391"/>
    </location>
</feature>
<reference evidence="2 3" key="1">
    <citation type="submission" date="2020-08" db="EMBL/GenBank/DDBJ databases">
        <title>Genomic Encyclopedia of Type Strains, Phase IV (KMG-IV): sequencing the most valuable type-strain genomes for metagenomic binning, comparative biology and taxonomic classification.</title>
        <authorList>
            <person name="Goeker M."/>
        </authorList>
    </citation>
    <scope>NUCLEOTIDE SEQUENCE [LARGE SCALE GENOMIC DNA]</scope>
    <source>
        <strain evidence="2 3">DSM 23958</strain>
    </source>
</reference>